<organism evidence="1 2">
    <name type="scientific">Rotaria sordida</name>
    <dbReference type="NCBI Taxonomy" id="392033"/>
    <lineage>
        <taxon>Eukaryota</taxon>
        <taxon>Metazoa</taxon>
        <taxon>Spiralia</taxon>
        <taxon>Gnathifera</taxon>
        <taxon>Rotifera</taxon>
        <taxon>Eurotatoria</taxon>
        <taxon>Bdelloidea</taxon>
        <taxon>Philodinida</taxon>
        <taxon>Philodinidae</taxon>
        <taxon>Rotaria</taxon>
    </lineage>
</organism>
<name>A0A814DDM7_9BILA</name>
<dbReference type="Gene3D" id="3.40.50.300">
    <property type="entry name" value="P-loop containing nucleotide triphosphate hydrolases"/>
    <property type="match status" value="1"/>
</dbReference>
<dbReference type="PANTHER" id="PTHR32046:SF11">
    <property type="entry name" value="IMMUNE-ASSOCIATED NUCLEOTIDE-BINDING PROTEIN 10-LIKE"/>
    <property type="match status" value="1"/>
</dbReference>
<dbReference type="SUPFAM" id="SSF52540">
    <property type="entry name" value="P-loop containing nucleoside triphosphate hydrolases"/>
    <property type="match status" value="2"/>
</dbReference>
<sequence length="209" mass="23953">MILSSNKYSAEEKKSKKEETLSLTAEIINILLLGETGVGKSTFINAFANYVTYNTLKQDQNALNNIIFCFTNSRSTFYTPGDTAPLLKKMLNSLSIGNVPFKKENTFCFDSESFRYLVALQNGISFNNDEKHEYEMSWSTSVTLSNRLIDYIRRNITIYRINDNLQSMKHLQFEIIHMIRPIAEVSDLRRARQGCLHRHTTDQNSSGNA</sequence>
<dbReference type="InterPro" id="IPR025662">
    <property type="entry name" value="Sigma_54_int_dom_ATP-bd_1"/>
</dbReference>
<evidence type="ECO:0008006" key="3">
    <source>
        <dbReference type="Google" id="ProtNLM"/>
    </source>
</evidence>
<gene>
    <name evidence="1" type="ORF">ZHD862_LOCUS10120</name>
</gene>
<proteinExistence type="predicted"/>
<dbReference type="InterPro" id="IPR027417">
    <property type="entry name" value="P-loop_NTPase"/>
</dbReference>
<evidence type="ECO:0000313" key="2">
    <source>
        <dbReference type="Proteomes" id="UP000663864"/>
    </source>
</evidence>
<dbReference type="PROSITE" id="PS00675">
    <property type="entry name" value="SIGMA54_INTERACT_1"/>
    <property type="match status" value="1"/>
</dbReference>
<dbReference type="AlphaFoldDB" id="A0A814DDM7"/>
<dbReference type="PANTHER" id="PTHR32046">
    <property type="entry name" value="G DOMAIN-CONTAINING PROTEIN"/>
    <property type="match status" value="1"/>
</dbReference>
<evidence type="ECO:0000313" key="1">
    <source>
        <dbReference type="EMBL" id="CAF0953144.1"/>
    </source>
</evidence>
<dbReference type="Proteomes" id="UP000663864">
    <property type="component" value="Unassembled WGS sequence"/>
</dbReference>
<protein>
    <recommendedName>
        <fullName evidence="3">G domain-containing protein</fullName>
    </recommendedName>
</protein>
<reference evidence="1" key="1">
    <citation type="submission" date="2021-02" db="EMBL/GenBank/DDBJ databases">
        <authorList>
            <person name="Nowell W R."/>
        </authorList>
    </citation>
    <scope>NUCLEOTIDE SEQUENCE</scope>
</reference>
<comment type="caution">
    <text evidence="1">The sequence shown here is derived from an EMBL/GenBank/DDBJ whole genome shotgun (WGS) entry which is preliminary data.</text>
</comment>
<dbReference type="EMBL" id="CAJNOT010000358">
    <property type="protein sequence ID" value="CAF0953144.1"/>
    <property type="molecule type" value="Genomic_DNA"/>
</dbReference>
<accession>A0A814DDM7</accession>